<keyword evidence="2" id="KW-1185">Reference proteome</keyword>
<dbReference type="AlphaFoldDB" id="A0A4C1VV90"/>
<proteinExistence type="predicted"/>
<sequence>MVDHRPRITLLAANGESIQRRLRFIATVVCNYYEPLLVGTYTAVENINTALNRDTYVAAAFETEDSSSLPHQIRTTGANAPVDSVRPRFTNTSNVKVLALHDLLLVEACWRNVVIVSVTPVVTAQQAELRRRRGLKIRATRSQIKCH</sequence>
<dbReference type="EMBL" id="BGZK01000422">
    <property type="protein sequence ID" value="GBP42673.1"/>
    <property type="molecule type" value="Genomic_DNA"/>
</dbReference>
<gene>
    <name evidence="1" type="ORF">EVAR_21948_1</name>
</gene>
<organism evidence="1 2">
    <name type="scientific">Eumeta variegata</name>
    <name type="common">Bagworm moth</name>
    <name type="synonym">Eumeta japonica</name>
    <dbReference type="NCBI Taxonomy" id="151549"/>
    <lineage>
        <taxon>Eukaryota</taxon>
        <taxon>Metazoa</taxon>
        <taxon>Ecdysozoa</taxon>
        <taxon>Arthropoda</taxon>
        <taxon>Hexapoda</taxon>
        <taxon>Insecta</taxon>
        <taxon>Pterygota</taxon>
        <taxon>Neoptera</taxon>
        <taxon>Endopterygota</taxon>
        <taxon>Lepidoptera</taxon>
        <taxon>Glossata</taxon>
        <taxon>Ditrysia</taxon>
        <taxon>Tineoidea</taxon>
        <taxon>Psychidae</taxon>
        <taxon>Oiketicinae</taxon>
        <taxon>Eumeta</taxon>
    </lineage>
</organism>
<protein>
    <submittedName>
        <fullName evidence="1">Uncharacterized protein</fullName>
    </submittedName>
</protein>
<accession>A0A4C1VV90</accession>
<reference evidence="1 2" key="1">
    <citation type="journal article" date="2019" name="Commun. Biol.">
        <title>The bagworm genome reveals a unique fibroin gene that provides high tensile strength.</title>
        <authorList>
            <person name="Kono N."/>
            <person name="Nakamura H."/>
            <person name="Ohtoshi R."/>
            <person name="Tomita M."/>
            <person name="Numata K."/>
            <person name="Arakawa K."/>
        </authorList>
    </citation>
    <scope>NUCLEOTIDE SEQUENCE [LARGE SCALE GENOMIC DNA]</scope>
</reference>
<evidence type="ECO:0000313" key="1">
    <source>
        <dbReference type="EMBL" id="GBP42673.1"/>
    </source>
</evidence>
<evidence type="ECO:0000313" key="2">
    <source>
        <dbReference type="Proteomes" id="UP000299102"/>
    </source>
</evidence>
<name>A0A4C1VV90_EUMVA</name>
<comment type="caution">
    <text evidence="1">The sequence shown here is derived from an EMBL/GenBank/DDBJ whole genome shotgun (WGS) entry which is preliminary data.</text>
</comment>
<dbReference type="Proteomes" id="UP000299102">
    <property type="component" value="Unassembled WGS sequence"/>
</dbReference>